<dbReference type="Gene3D" id="3.30.420.40">
    <property type="match status" value="1"/>
</dbReference>
<dbReference type="Pfam" id="PF17788">
    <property type="entry name" value="HypF_C"/>
    <property type="match status" value="1"/>
</dbReference>
<evidence type="ECO:0000256" key="1">
    <source>
        <dbReference type="ARBA" id="ARBA00008097"/>
    </source>
</evidence>
<comment type="similarity">
    <text evidence="1">Belongs to the carbamoyltransferase HypF family.</text>
</comment>
<dbReference type="InterPro" id="IPR041440">
    <property type="entry name" value="HypF_C"/>
</dbReference>
<dbReference type="AlphaFoldDB" id="A0A848FCN8"/>
<dbReference type="PANTHER" id="PTHR42959:SF1">
    <property type="entry name" value="CARBAMOYLTRANSFERASE HYPF"/>
    <property type="match status" value="1"/>
</dbReference>
<keyword evidence="6" id="KW-1185">Reference proteome</keyword>
<name>A0A848FCN8_9BURK</name>
<dbReference type="Proteomes" id="UP000574067">
    <property type="component" value="Unassembled WGS sequence"/>
</dbReference>
<evidence type="ECO:0000313" key="5">
    <source>
        <dbReference type="EMBL" id="NML15721.1"/>
    </source>
</evidence>
<feature type="compositionally biased region" description="Low complexity" evidence="2">
    <location>
        <begin position="383"/>
        <end position="419"/>
    </location>
</feature>
<dbReference type="GO" id="GO:0051604">
    <property type="term" value="P:protein maturation"/>
    <property type="evidence" value="ECO:0007669"/>
    <property type="project" value="TreeGrafter"/>
</dbReference>
<feature type="region of interest" description="Disordered" evidence="2">
    <location>
        <begin position="381"/>
        <end position="419"/>
    </location>
</feature>
<protein>
    <submittedName>
        <fullName evidence="5">Carbamoyltransferase HypF</fullName>
    </submittedName>
</protein>
<proteinExistence type="inferred from homology"/>
<dbReference type="EMBL" id="JABBFW010000007">
    <property type="protein sequence ID" value="NML15721.1"/>
    <property type="molecule type" value="Genomic_DNA"/>
</dbReference>
<evidence type="ECO:0000259" key="4">
    <source>
        <dbReference type="Pfam" id="PF22521"/>
    </source>
</evidence>
<sequence>MDTCISLPRAAPARVLAVGAWLKNAACRLDGTRALMSPLHGDLDDPAACTALEDSVQRLLALGPVDAIAHDLHPDFHSTRLALALAERLGVPAIGVQHHHAHIAVVQAEQGIHTPLVGLALDGVGLGTDDSPWGGELLLVHGARWRRLGHLQPLALPGGDAAAREPWRLAAAVLHALGRGAEIRTRLGPAVGENAAALVATLLSRGLNCPASSSAGRWFDAAAGLLGLSVRQAAEAEAAIALERLATDTIVALPTLMEALAQPPLPAIQPDGTLALLPLLEGVAAMGDAGQRGEAAALFHVQLADALAHWALQAAHAHGALQLALGGGCFFNRLLGARLLDTLQALGLPPLRPQAVSCGDAGLALGQAWAAALQLAEERRAGRGAASTASPSPTPAAAPAALPETTPAPTTPTETVSCA</sequence>
<dbReference type="GO" id="GO:0016743">
    <property type="term" value="F:carboxyl- or carbamoyltransferase activity"/>
    <property type="evidence" value="ECO:0007669"/>
    <property type="project" value="TreeGrafter"/>
</dbReference>
<reference evidence="5 6" key="1">
    <citation type="submission" date="2020-04" db="EMBL/GenBank/DDBJ databases">
        <title>Azohydromonas sp. isolated from soil.</title>
        <authorList>
            <person name="Dahal R.H."/>
        </authorList>
    </citation>
    <scope>NUCLEOTIDE SEQUENCE [LARGE SCALE GENOMIC DNA]</scope>
    <source>
        <strain evidence="5 6">G-1-1-14</strain>
    </source>
</reference>
<dbReference type="InterPro" id="IPR051060">
    <property type="entry name" value="Carbamoyltrans_HypF-like"/>
</dbReference>
<dbReference type="InterPro" id="IPR055128">
    <property type="entry name" value="HypF_C_2"/>
</dbReference>
<organism evidence="5 6">
    <name type="scientific">Azohydromonas caseinilytica</name>
    <dbReference type="NCBI Taxonomy" id="2728836"/>
    <lineage>
        <taxon>Bacteria</taxon>
        <taxon>Pseudomonadati</taxon>
        <taxon>Pseudomonadota</taxon>
        <taxon>Betaproteobacteria</taxon>
        <taxon>Burkholderiales</taxon>
        <taxon>Sphaerotilaceae</taxon>
        <taxon>Azohydromonas</taxon>
    </lineage>
</organism>
<dbReference type="PANTHER" id="PTHR42959">
    <property type="entry name" value="CARBAMOYLTRANSFERASE"/>
    <property type="match status" value="1"/>
</dbReference>
<gene>
    <name evidence="5" type="ORF">HHL10_12145</name>
</gene>
<evidence type="ECO:0000256" key="2">
    <source>
        <dbReference type="SAM" id="MobiDB-lite"/>
    </source>
</evidence>
<comment type="caution">
    <text evidence="5">The sequence shown here is derived from an EMBL/GenBank/DDBJ whole genome shotgun (WGS) entry which is preliminary data.</text>
</comment>
<dbReference type="Gene3D" id="3.30.420.360">
    <property type="match status" value="1"/>
</dbReference>
<accession>A0A848FCN8</accession>
<dbReference type="RefSeq" id="WP_169160629.1">
    <property type="nucleotide sequence ID" value="NZ_JABBFW010000007.1"/>
</dbReference>
<evidence type="ECO:0000313" key="6">
    <source>
        <dbReference type="Proteomes" id="UP000574067"/>
    </source>
</evidence>
<evidence type="ECO:0000259" key="3">
    <source>
        <dbReference type="Pfam" id="PF17788"/>
    </source>
</evidence>
<feature type="domain" description="HypF Kae1-like" evidence="3">
    <location>
        <begin position="13"/>
        <end position="109"/>
    </location>
</feature>
<keyword evidence="5" id="KW-0808">Transferase</keyword>
<dbReference type="Pfam" id="PF22521">
    <property type="entry name" value="HypF_C_2"/>
    <property type="match status" value="1"/>
</dbReference>
<dbReference type="GO" id="GO:0008270">
    <property type="term" value="F:zinc ion binding"/>
    <property type="evidence" value="ECO:0007669"/>
    <property type="project" value="TreeGrafter"/>
</dbReference>
<feature type="domain" description="Carbamoyltransferase Kae1-like" evidence="4">
    <location>
        <begin position="118"/>
        <end position="367"/>
    </location>
</feature>